<comment type="caution">
    <text evidence="4">The sequence shown here is derived from an EMBL/GenBank/DDBJ whole genome shotgun (WGS) entry which is preliminary data.</text>
</comment>
<dbReference type="OrthoDB" id="9797391at2"/>
<gene>
    <name evidence="4" type="ORF">D6T63_03110</name>
</gene>
<dbReference type="SUPFAM" id="SSF53448">
    <property type="entry name" value="Nucleotide-diphospho-sugar transferases"/>
    <property type="match status" value="1"/>
</dbReference>
<keyword evidence="5" id="KW-1185">Reference proteome</keyword>
<dbReference type="GO" id="GO:0016740">
    <property type="term" value="F:transferase activity"/>
    <property type="evidence" value="ECO:0007669"/>
    <property type="project" value="UniProtKB-KW"/>
</dbReference>
<comment type="similarity">
    <text evidence="1">Belongs to the glycosyltransferase 2 family.</text>
</comment>
<dbReference type="PANTHER" id="PTHR48090:SF6">
    <property type="entry name" value="SLR5056 PROTEIN"/>
    <property type="match status" value="1"/>
</dbReference>
<dbReference type="InterPro" id="IPR050256">
    <property type="entry name" value="Glycosyltransferase_2"/>
</dbReference>
<feature type="compositionally biased region" description="Basic and acidic residues" evidence="2">
    <location>
        <begin position="84"/>
        <end position="108"/>
    </location>
</feature>
<accession>A0A3A5MJM7</accession>
<dbReference type="Proteomes" id="UP000272560">
    <property type="component" value="Unassembled WGS sequence"/>
</dbReference>
<evidence type="ECO:0000313" key="5">
    <source>
        <dbReference type="Proteomes" id="UP000272560"/>
    </source>
</evidence>
<dbReference type="InterPro" id="IPR029044">
    <property type="entry name" value="Nucleotide-diphossugar_trans"/>
</dbReference>
<dbReference type="PANTHER" id="PTHR48090">
    <property type="entry name" value="UNDECAPRENYL-PHOSPHATE 4-DEOXY-4-FORMAMIDO-L-ARABINOSE TRANSFERASE-RELATED"/>
    <property type="match status" value="1"/>
</dbReference>
<name>A0A3A5MJM7_9MICC</name>
<feature type="domain" description="Glycosyltransferase 2-like" evidence="3">
    <location>
        <begin position="15"/>
        <end position="81"/>
    </location>
</feature>
<evidence type="ECO:0000256" key="2">
    <source>
        <dbReference type="SAM" id="MobiDB-lite"/>
    </source>
</evidence>
<dbReference type="Gene3D" id="3.90.550.10">
    <property type="entry name" value="Spore Coat Polysaccharide Biosynthesis Protein SpsA, Chain A"/>
    <property type="match status" value="1"/>
</dbReference>
<protein>
    <submittedName>
        <fullName evidence="4">Glycosyltransferase</fullName>
    </submittedName>
</protein>
<dbReference type="AlphaFoldDB" id="A0A3A5MJM7"/>
<dbReference type="InterPro" id="IPR001173">
    <property type="entry name" value="Glyco_trans_2-like"/>
</dbReference>
<organism evidence="4 5">
    <name type="scientific">Arthrobacter cheniae</name>
    <dbReference type="NCBI Taxonomy" id="1258888"/>
    <lineage>
        <taxon>Bacteria</taxon>
        <taxon>Bacillati</taxon>
        <taxon>Actinomycetota</taxon>
        <taxon>Actinomycetes</taxon>
        <taxon>Micrococcales</taxon>
        <taxon>Micrococcaceae</taxon>
        <taxon>Arthrobacter</taxon>
    </lineage>
</organism>
<feature type="region of interest" description="Disordered" evidence="2">
    <location>
        <begin position="82"/>
        <end position="120"/>
    </location>
</feature>
<evidence type="ECO:0000256" key="1">
    <source>
        <dbReference type="ARBA" id="ARBA00006739"/>
    </source>
</evidence>
<dbReference type="EMBL" id="QZVT01000001">
    <property type="protein sequence ID" value="RJT83434.1"/>
    <property type="molecule type" value="Genomic_DNA"/>
</dbReference>
<evidence type="ECO:0000259" key="3">
    <source>
        <dbReference type="Pfam" id="PF00535"/>
    </source>
</evidence>
<feature type="compositionally biased region" description="Gly residues" evidence="2">
    <location>
        <begin position="111"/>
        <end position="120"/>
    </location>
</feature>
<keyword evidence="4" id="KW-0808">Transferase</keyword>
<dbReference type="Pfam" id="PF00535">
    <property type="entry name" value="Glycos_transf_2"/>
    <property type="match status" value="1"/>
</dbReference>
<evidence type="ECO:0000313" key="4">
    <source>
        <dbReference type="EMBL" id="RJT83434.1"/>
    </source>
</evidence>
<reference evidence="4 5" key="1">
    <citation type="submission" date="2018-09" db="EMBL/GenBank/DDBJ databases">
        <title>Novel species of Arthrobacter.</title>
        <authorList>
            <person name="Liu Q."/>
            <person name="Xin Y.-H."/>
        </authorList>
    </citation>
    <scope>NUCLEOTIDE SEQUENCE [LARGE SCALE GENOMIC DNA]</scope>
    <source>
        <strain evidence="4 5">Hz2</strain>
    </source>
</reference>
<proteinExistence type="inferred from homology"/>
<sequence>MGANHGGFAGEVTVTVLIPAHNEEASLPQTIASLKSQSHRPDRIIVVADNCTDATIRLAHEAGDPCRVRRHQHGHLRLLGACEHPAEDLSDPLDHQPEPSDRDPENLPREPGGGSGLCRR</sequence>
<dbReference type="RefSeq" id="WP_120147517.1">
    <property type="nucleotide sequence ID" value="NZ_QZVT01000001.1"/>
</dbReference>